<organism evidence="3 4">
    <name type="scientific">Paraconiothyrium brasiliense</name>
    <dbReference type="NCBI Taxonomy" id="300254"/>
    <lineage>
        <taxon>Eukaryota</taxon>
        <taxon>Fungi</taxon>
        <taxon>Dikarya</taxon>
        <taxon>Ascomycota</taxon>
        <taxon>Pezizomycotina</taxon>
        <taxon>Dothideomycetes</taxon>
        <taxon>Pleosporomycetidae</taxon>
        <taxon>Pleosporales</taxon>
        <taxon>Massarineae</taxon>
        <taxon>Didymosphaeriaceae</taxon>
        <taxon>Paraconiothyrium</taxon>
    </lineage>
</organism>
<sequence length="753" mass="86178">MGHLDTKHPTKGNKRTLVKDGIRLPPKKPRIERQRSKTPRSGELPVQNQDDLSVAPELEKNDPEIDIENSAATHSIQDLYPHIHRWLDACNSQHEKCRRDSSPKGPEWVIDVANCCIVPGQNVDEYVALSYVWKKDAEHSRRDGVAASHSQRKMLFQSNVDDFQKPGFLHDDFEFYLPRIIKEAIELVRGLGLRYLWVDCLCIVQDAPDTRASVEKMDEVYSNAYFTIVAAVSSTLVESARPVNRPWRMFDLNGIELQVNQRPEDLYCSLQRSEWARRGWTFQEAILSRRLVVFLDQNLFWDCPCCVWNTTEPTESSPQALRLKSRFEHLESYRQAKDIDIFRPNFRTWLELICLYNQRRFTYPQDAIMAFSGILNLLSRGFSKGFVGGTPLQSLDAALMWQPTRLAVRRKSEPGSPSRYLPSWSCFGWQCRVDPDSLRSGLARLTQEDDKDHAASWATTSLTDWTVLARTDNRSLHGVDSTFEHCLRLTTKRAFFHVNPLVTYREIKLRKTAPAITSEQPLIKIGFEDYIGSEPFYQMRPVDMACNSMEPGDMAHNSIGPGDMASQWPCMMNVPILSMSGLGYEDSGEECSILWLSSNGKKVGLLRQTEPDEYFDECTAGTAYARIELIAISSGSATRADLSSALEENRDCNAINERLFLRKYHEEVGRAMRRVNERGNYWDSESTIKDDPEWWNDTYFGSSENDAPDDIIYFINVLWIERQGDVAIRKAAGRVLKTAWEEHSSGPVEIILA</sequence>
<feature type="region of interest" description="Disordered" evidence="1">
    <location>
        <begin position="1"/>
        <end position="56"/>
    </location>
</feature>
<evidence type="ECO:0000313" key="4">
    <source>
        <dbReference type="Proteomes" id="UP001521785"/>
    </source>
</evidence>
<keyword evidence="4" id="KW-1185">Reference proteome</keyword>
<reference evidence="3 4" key="1">
    <citation type="submission" date="2024-02" db="EMBL/GenBank/DDBJ databases">
        <title>De novo assembly and annotation of 12 fungi associated with fruit tree decline syndrome in Ontario, Canada.</title>
        <authorList>
            <person name="Sulman M."/>
            <person name="Ellouze W."/>
            <person name="Ilyukhin E."/>
        </authorList>
    </citation>
    <scope>NUCLEOTIDE SEQUENCE [LARGE SCALE GENOMIC DNA]</scope>
    <source>
        <strain evidence="3 4">M42-189</strain>
    </source>
</reference>
<accession>A0ABR3QID9</accession>
<proteinExistence type="predicted"/>
<evidence type="ECO:0000256" key="1">
    <source>
        <dbReference type="SAM" id="MobiDB-lite"/>
    </source>
</evidence>
<evidence type="ECO:0000259" key="2">
    <source>
        <dbReference type="Pfam" id="PF06985"/>
    </source>
</evidence>
<comment type="caution">
    <text evidence="3">The sequence shown here is derived from an EMBL/GenBank/DDBJ whole genome shotgun (WGS) entry which is preliminary data.</text>
</comment>
<name>A0ABR3QID9_9PLEO</name>
<feature type="domain" description="Heterokaryon incompatibility" evidence="2">
    <location>
        <begin position="126"/>
        <end position="284"/>
    </location>
</feature>
<protein>
    <recommendedName>
        <fullName evidence="2">Heterokaryon incompatibility domain-containing protein</fullName>
    </recommendedName>
</protein>
<evidence type="ECO:0000313" key="3">
    <source>
        <dbReference type="EMBL" id="KAL1591921.1"/>
    </source>
</evidence>
<dbReference type="EMBL" id="JAKJXO020000022">
    <property type="protein sequence ID" value="KAL1591921.1"/>
    <property type="molecule type" value="Genomic_DNA"/>
</dbReference>
<dbReference type="PANTHER" id="PTHR33112:SF1">
    <property type="entry name" value="HETEROKARYON INCOMPATIBILITY DOMAIN-CONTAINING PROTEIN"/>
    <property type="match status" value="1"/>
</dbReference>
<dbReference type="Proteomes" id="UP001521785">
    <property type="component" value="Unassembled WGS sequence"/>
</dbReference>
<dbReference type="InterPro" id="IPR010730">
    <property type="entry name" value="HET"/>
</dbReference>
<dbReference type="Pfam" id="PF06985">
    <property type="entry name" value="HET"/>
    <property type="match status" value="1"/>
</dbReference>
<gene>
    <name evidence="3" type="ORF">SLS60_011513</name>
</gene>
<dbReference type="PANTHER" id="PTHR33112">
    <property type="entry name" value="DOMAIN PROTEIN, PUTATIVE-RELATED"/>
    <property type="match status" value="1"/>
</dbReference>